<dbReference type="KEGG" id="ptep:107438320"/>
<dbReference type="AlphaFoldDB" id="A0A2L2YLA0"/>
<keyword evidence="1" id="KW-0472">Membrane</keyword>
<accession>A0A2L2YLA0</accession>
<protein>
    <submittedName>
        <fullName evidence="2">Uncharacterized protein</fullName>
    </submittedName>
</protein>
<proteinExistence type="evidence at transcript level"/>
<evidence type="ECO:0000313" key="2">
    <source>
        <dbReference type="EMBL" id="LAA08879.1"/>
    </source>
</evidence>
<name>A0A2L2YLA0_PARTP</name>
<dbReference type="GeneID" id="107438320"/>
<dbReference type="RefSeq" id="XP_015906069.1">
    <property type="nucleotide sequence ID" value="XM_016050583.4"/>
</dbReference>
<dbReference type="OMA" id="HNLMQRD"/>
<dbReference type="RefSeq" id="XP_071040355.1">
    <property type="nucleotide sequence ID" value="XM_071184254.1"/>
</dbReference>
<reference evidence="2" key="1">
    <citation type="journal article" date="2016" name="Mol. Ecol. Resour.">
        <title>Evaluation of the impact of RNA preservation methods of spiders for de novo transcriptome assembly.</title>
        <authorList>
            <person name="Kono N."/>
            <person name="Nakamura H."/>
            <person name="Ito Y."/>
            <person name="Tomita M."/>
            <person name="Arakawa K."/>
        </authorList>
    </citation>
    <scope>NUCLEOTIDE SEQUENCE</scope>
    <source>
        <tissue evidence="2">Whole body</tissue>
    </source>
</reference>
<organism evidence="2">
    <name type="scientific">Parasteatoda tepidariorum</name>
    <name type="common">Common house spider</name>
    <name type="synonym">Achaearanea tepidariorum</name>
    <dbReference type="NCBI Taxonomy" id="114398"/>
    <lineage>
        <taxon>Eukaryota</taxon>
        <taxon>Metazoa</taxon>
        <taxon>Ecdysozoa</taxon>
        <taxon>Arthropoda</taxon>
        <taxon>Chelicerata</taxon>
        <taxon>Arachnida</taxon>
        <taxon>Araneae</taxon>
        <taxon>Araneomorphae</taxon>
        <taxon>Entelegynae</taxon>
        <taxon>Araneoidea</taxon>
        <taxon>Theridiidae</taxon>
        <taxon>Parasteatoda</taxon>
    </lineage>
</organism>
<feature type="transmembrane region" description="Helical" evidence="1">
    <location>
        <begin position="60"/>
        <end position="83"/>
    </location>
</feature>
<evidence type="ECO:0000256" key="1">
    <source>
        <dbReference type="SAM" id="Phobius"/>
    </source>
</evidence>
<dbReference type="OrthoDB" id="6422957at2759"/>
<sequence>MAPFENYTDLGDAAGPPTASSIIRTTNPPPVFIPPFFRQTTLSPGHEAILEMHANSSANAIIYVLIVLAIYVLAMTLVIIKYVRSERYEARLTRLFHNLMQRDRFFRLSRRRSSLPKCVPTINGNDLELSPTNPIPEISATLYTSDTNDDIQEESKV</sequence>
<keyword evidence="1" id="KW-0812">Transmembrane</keyword>
<dbReference type="EMBL" id="IAAA01035161">
    <property type="protein sequence ID" value="LAA08879.1"/>
    <property type="molecule type" value="mRNA"/>
</dbReference>
<keyword evidence="1" id="KW-1133">Transmembrane helix</keyword>